<comment type="subunit">
    <text evidence="7">Monomer.</text>
</comment>
<dbReference type="EMBL" id="RLIH01000009">
    <property type="protein sequence ID" value="RVU54497.1"/>
    <property type="molecule type" value="Genomic_DNA"/>
</dbReference>
<dbReference type="InterPro" id="IPR036968">
    <property type="entry name" value="Enolpyruvate_Tfrase_sf"/>
</dbReference>
<dbReference type="InterPro" id="IPR006264">
    <property type="entry name" value="EPSP_synthase"/>
</dbReference>
<feature type="binding site" evidence="7">
    <location>
        <position position="310"/>
    </location>
    <ligand>
        <name>phosphoenolpyruvate</name>
        <dbReference type="ChEBI" id="CHEBI:58702"/>
    </ligand>
</feature>
<dbReference type="Pfam" id="PF00275">
    <property type="entry name" value="EPSP_synthase"/>
    <property type="match status" value="1"/>
</dbReference>
<feature type="binding site" evidence="7">
    <location>
        <position position="379"/>
    </location>
    <ligand>
        <name>phosphoenolpyruvate</name>
        <dbReference type="ChEBI" id="CHEBI:58702"/>
    </ligand>
</feature>
<comment type="subcellular location">
    <subcellularLocation>
        <location evidence="7">Cytoplasm</location>
    </subcellularLocation>
</comment>
<dbReference type="UniPathway" id="UPA00053">
    <property type="reaction ID" value="UER00089"/>
</dbReference>
<gene>
    <name evidence="7 9" type="primary">aroA</name>
    <name evidence="9" type="ORF">EF514_07005</name>
</gene>
<feature type="active site" description="Proton acceptor" evidence="7">
    <location>
        <position position="279"/>
    </location>
</feature>
<feature type="binding site" evidence="7">
    <location>
        <position position="15"/>
    </location>
    <ligand>
        <name>phosphoenolpyruvate</name>
        <dbReference type="ChEBI" id="CHEBI:58702"/>
    </ligand>
</feature>
<proteinExistence type="inferred from homology"/>
<dbReference type="PANTHER" id="PTHR21090:SF5">
    <property type="entry name" value="PENTAFUNCTIONAL AROM POLYPEPTIDE"/>
    <property type="match status" value="1"/>
</dbReference>
<protein>
    <recommendedName>
        <fullName evidence="7">3-phosphoshikimate 1-carboxyvinyltransferase</fullName>
        <ecNumber evidence="7">2.5.1.19</ecNumber>
    </recommendedName>
    <alternativeName>
        <fullName evidence="7">5-enolpyruvylshikimate-3-phosphate synthase</fullName>
        <shortName evidence="7">EPSP synthase</shortName>
        <shortName evidence="7">EPSPS</shortName>
    </alternativeName>
</protein>
<dbReference type="HAMAP" id="MF_00210">
    <property type="entry name" value="EPSP_synth"/>
    <property type="match status" value="1"/>
</dbReference>
<dbReference type="EC" id="2.5.1.19" evidence="7"/>
<dbReference type="GO" id="GO:0008652">
    <property type="term" value="P:amino acid biosynthetic process"/>
    <property type="evidence" value="ECO:0007669"/>
    <property type="project" value="UniProtKB-KW"/>
</dbReference>
<feature type="binding site" evidence="7">
    <location>
        <position position="137"/>
    </location>
    <ligand>
        <name>3-phosphoshikimate</name>
        <dbReference type="ChEBI" id="CHEBI:145989"/>
    </ligand>
</feature>
<evidence type="ECO:0000256" key="5">
    <source>
        <dbReference type="ARBA" id="ARBA00023141"/>
    </source>
</evidence>
<evidence type="ECO:0000256" key="2">
    <source>
        <dbReference type="ARBA" id="ARBA00009948"/>
    </source>
</evidence>
<dbReference type="GO" id="GO:0009423">
    <property type="term" value="P:chorismate biosynthetic process"/>
    <property type="evidence" value="ECO:0007669"/>
    <property type="project" value="UniProtKB-UniRule"/>
</dbReference>
<dbReference type="Gene3D" id="3.65.10.10">
    <property type="entry name" value="Enolpyruvate transferase domain"/>
    <property type="match status" value="2"/>
</dbReference>
<reference evidence="9 10" key="1">
    <citation type="submission" date="2018-11" db="EMBL/GenBank/DDBJ databases">
        <title>Genome sequencing and assembly of Anaerosphaera sp. nov., GS7-6-2.</title>
        <authorList>
            <person name="Rettenmaier R."/>
            <person name="Liebl W."/>
            <person name="Zverlov V."/>
        </authorList>
    </citation>
    <scope>NUCLEOTIDE SEQUENCE [LARGE SCALE GENOMIC DNA]</scope>
    <source>
        <strain evidence="9 10">GS7-6-2</strain>
    </source>
</reference>
<evidence type="ECO:0000313" key="10">
    <source>
        <dbReference type="Proteomes" id="UP000288812"/>
    </source>
</evidence>
<dbReference type="AlphaFoldDB" id="A0A437S692"/>
<feature type="binding site" evidence="7">
    <location>
        <position position="164"/>
    </location>
    <ligand>
        <name>3-phosphoshikimate</name>
        <dbReference type="ChEBI" id="CHEBI:145989"/>
    </ligand>
</feature>
<feature type="binding site" evidence="7">
    <location>
        <position position="16"/>
    </location>
    <ligand>
        <name>3-phosphoshikimate</name>
        <dbReference type="ChEBI" id="CHEBI:145989"/>
    </ligand>
</feature>
<evidence type="ECO:0000256" key="6">
    <source>
        <dbReference type="ARBA" id="ARBA00044633"/>
    </source>
</evidence>
<dbReference type="Proteomes" id="UP000288812">
    <property type="component" value="Unassembled WGS sequence"/>
</dbReference>
<keyword evidence="5 7" id="KW-0057">Aromatic amino acid biosynthesis</keyword>
<dbReference type="PANTHER" id="PTHR21090">
    <property type="entry name" value="AROM/DEHYDROQUINATE SYNTHASE"/>
    <property type="match status" value="1"/>
</dbReference>
<dbReference type="InterPro" id="IPR001986">
    <property type="entry name" value="Enolpyruvate_Tfrase_dom"/>
</dbReference>
<dbReference type="OrthoDB" id="9809920at2"/>
<dbReference type="PIRSF" id="PIRSF000505">
    <property type="entry name" value="EPSPS"/>
    <property type="match status" value="1"/>
</dbReference>
<evidence type="ECO:0000256" key="4">
    <source>
        <dbReference type="ARBA" id="ARBA00022679"/>
    </source>
</evidence>
<feature type="binding site" evidence="7">
    <location>
        <position position="306"/>
    </location>
    <ligand>
        <name>3-phosphoshikimate</name>
        <dbReference type="ChEBI" id="CHEBI:145989"/>
    </ligand>
</feature>
<sequence>MRRIIVKTIEIISSKSIAHRALICNYLSGGEYKVIYNEKSQDIDATEKCLKALTLNKKELYCGESGSTFRFLLPLLAALGREGEFYTEGRLPSRPLSPLYEELLSHGCTLSPQGEVPFKIKGQLEGGEYNLKGNVSSQYVSGLLMALPLLKKSSTLNIKGPLESEGYVNLTIKVLENYGIEIKREKFGFYIEGNQRFIAPGDYFVEGDWSNAAFWLVAGAMLEEGIYCKGLNLNSLQGDRKIIEILKDFGVEIKLMTDGVVIKRKSLEATTIDASQIPDLIPAVALLASRAKGTTVIKNAARLRLKESDRLKSISNVLGILGVEVEELKDGLEIAGSKKPLKGGEVNSHGDHRIAMMAAIASIESAEKVKILNSKAVEKSYPSFFEKLKELDLDKNVERG</sequence>
<feature type="binding site" evidence="7">
    <location>
        <position position="66"/>
    </location>
    <ligand>
        <name>phosphoenolpyruvate</name>
        <dbReference type="ChEBI" id="CHEBI:58702"/>
    </ligand>
</feature>
<feature type="binding site" evidence="7">
    <location>
        <position position="20"/>
    </location>
    <ligand>
        <name>3-phosphoshikimate</name>
        <dbReference type="ChEBI" id="CHEBI:145989"/>
    </ligand>
</feature>
<comment type="caution">
    <text evidence="9">The sequence shown here is derived from an EMBL/GenBank/DDBJ whole genome shotgun (WGS) entry which is preliminary data.</text>
</comment>
<evidence type="ECO:0000256" key="7">
    <source>
        <dbReference type="HAMAP-Rule" id="MF_00210"/>
    </source>
</evidence>
<evidence type="ECO:0000256" key="1">
    <source>
        <dbReference type="ARBA" id="ARBA00004811"/>
    </source>
</evidence>
<accession>A0A437S692</accession>
<evidence type="ECO:0000256" key="3">
    <source>
        <dbReference type="ARBA" id="ARBA00022605"/>
    </source>
</evidence>
<dbReference type="GO" id="GO:0003866">
    <property type="term" value="F:3-phosphoshikimate 1-carboxyvinyltransferase activity"/>
    <property type="evidence" value="ECO:0007669"/>
    <property type="project" value="UniProtKB-UniRule"/>
</dbReference>
<keyword evidence="3 7" id="KW-0028">Amino-acid biosynthesis</keyword>
<comment type="pathway">
    <text evidence="1 7">Metabolic intermediate biosynthesis; chorismate biosynthesis; chorismate from D-erythrose 4-phosphate and phosphoenolpyruvate: step 6/7.</text>
</comment>
<dbReference type="InterPro" id="IPR023193">
    <property type="entry name" value="EPSP_synthase_CS"/>
</dbReference>
<feature type="binding site" evidence="7">
    <location>
        <position position="15"/>
    </location>
    <ligand>
        <name>3-phosphoshikimate</name>
        <dbReference type="ChEBI" id="CHEBI:145989"/>
    </ligand>
</feature>
<evidence type="ECO:0000313" key="9">
    <source>
        <dbReference type="EMBL" id="RVU54497.1"/>
    </source>
</evidence>
<keyword evidence="4 7" id="KW-0808">Transferase</keyword>
<feature type="binding site" evidence="7">
    <location>
        <position position="138"/>
    </location>
    <ligand>
        <name>phosphoenolpyruvate</name>
        <dbReference type="ChEBI" id="CHEBI:58702"/>
    </ligand>
</feature>
<comment type="catalytic activity">
    <reaction evidence="6">
        <text>3-phosphoshikimate + phosphoenolpyruvate = 5-O-(1-carboxyvinyl)-3-phosphoshikimate + phosphate</text>
        <dbReference type="Rhea" id="RHEA:21256"/>
        <dbReference type="ChEBI" id="CHEBI:43474"/>
        <dbReference type="ChEBI" id="CHEBI:57701"/>
        <dbReference type="ChEBI" id="CHEBI:58702"/>
        <dbReference type="ChEBI" id="CHEBI:145989"/>
        <dbReference type="EC" id="2.5.1.19"/>
    </reaction>
    <physiologicalReaction direction="left-to-right" evidence="6">
        <dbReference type="Rhea" id="RHEA:21257"/>
    </physiologicalReaction>
</comment>
<dbReference type="CDD" id="cd01556">
    <property type="entry name" value="EPSP_synthase"/>
    <property type="match status" value="1"/>
</dbReference>
<dbReference type="GO" id="GO:0009073">
    <property type="term" value="P:aromatic amino acid family biosynthetic process"/>
    <property type="evidence" value="ECO:0007669"/>
    <property type="project" value="UniProtKB-KW"/>
</dbReference>
<feature type="binding site" evidence="7">
    <location>
        <position position="353"/>
    </location>
    <ligand>
        <name>phosphoenolpyruvate</name>
        <dbReference type="ChEBI" id="CHEBI:58702"/>
    </ligand>
</feature>
<evidence type="ECO:0000259" key="8">
    <source>
        <dbReference type="Pfam" id="PF00275"/>
    </source>
</evidence>
<keyword evidence="7" id="KW-0963">Cytoplasm</keyword>
<feature type="binding site" evidence="7">
    <location>
        <position position="138"/>
    </location>
    <ligand>
        <name>3-phosphoshikimate</name>
        <dbReference type="ChEBI" id="CHEBI:145989"/>
    </ligand>
</feature>
<comment type="caution">
    <text evidence="7">Lacks conserved residue(s) required for the propagation of feature annotation.</text>
</comment>
<name>A0A437S692_9FIRM</name>
<feature type="binding site" evidence="7">
    <location>
        <position position="136"/>
    </location>
    <ligand>
        <name>3-phosphoshikimate</name>
        <dbReference type="ChEBI" id="CHEBI:145989"/>
    </ligand>
</feature>
<feature type="domain" description="Enolpyruvate transferase" evidence="8">
    <location>
        <begin position="58"/>
        <end position="388"/>
    </location>
</feature>
<dbReference type="PROSITE" id="PS00885">
    <property type="entry name" value="EPSP_SYNTHASE_2"/>
    <property type="match status" value="1"/>
</dbReference>
<feature type="binding site" evidence="7">
    <location>
        <position position="94"/>
    </location>
    <ligand>
        <name>phosphoenolpyruvate</name>
        <dbReference type="ChEBI" id="CHEBI:58702"/>
    </ligand>
</feature>
<dbReference type="SUPFAM" id="SSF55205">
    <property type="entry name" value="EPT/RTPC-like"/>
    <property type="match status" value="1"/>
</dbReference>
<dbReference type="NCBIfam" id="TIGR01356">
    <property type="entry name" value="aroA"/>
    <property type="match status" value="1"/>
</dbReference>
<feature type="binding site" evidence="7">
    <location>
        <position position="279"/>
    </location>
    <ligand>
        <name>3-phosphoshikimate</name>
        <dbReference type="ChEBI" id="CHEBI:145989"/>
    </ligand>
</feature>
<dbReference type="GO" id="GO:0005737">
    <property type="term" value="C:cytoplasm"/>
    <property type="evidence" value="ECO:0007669"/>
    <property type="project" value="UniProtKB-SubCell"/>
</dbReference>
<comment type="similarity">
    <text evidence="2 7">Belongs to the EPSP synthase family.</text>
</comment>
<dbReference type="InterPro" id="IPR013792">
    <property type="entry name" value="RNA3'P_cycl/enolpyr_Trfase_a/b"/>
</dbReference>
<comment type="function">
    <text evidence="7">Catalyzes the transfer of the enolpyruvyl moiety of phosphoenolpyruvate (PEP) to the 5-hydroxyl of shikimate-3-phosphate (S3P) to produce enolpyruvyl shikimate-3-phosphate and inorganic phosphate.</text>
</comment>
<organism evidence="9 10">
    <name type="scientific">Anaerosphaera multitolerans</name>
    <dbReference type="NCBI Taxonomy" id="2487351"/>
    <lineage>
        <taxon>Bacteria</taxon>
        <taxon>Bacillati</taxon>
        <taxon>Bacillota</taxon>
        <taxon>Tissierellia</taxon>
        <taxon>Tissierellales</taxon>
        <taxon>Peptoniphilaceae</taxon>
        <taxon>Anaerosphaera</taxon>
    </lineage>
</organism>
<keyword evidence="10" id="KW-1185">Reference proteome</keyword>